<keyword evidence="11" id="KW-1185">Reference proteome</keyword>
<dbReference type="GO" id="GO:0008270">
    <property type="term" value="F:zinc ion binding"/>
    <property type="evidence" value="ECO:0007669"/>
    <property type="project" value="UniProtKB-KW"/>
</dbReference>
<evidence type="ECO:0000256" key="6">
    <source>
        <dbReference type="ARBA" id="ARBA00022771"/>
    </source>
</evidence>
<evidence type="ECO:0000313" key="11">
    <source>
        <dbReference type="Proteomes" id="UP000800082"/>
    </source>
</evidence>
<keyword evidence="6" id="KW-0863">Zinc-finger</keyword>
<dbReference type="InterPro" id="IPR031127">
    <property type="entry name" value="E3_UB_ligase_RBR"/>
</dbReference>
<protein>
    <recommendedName>
        <fullName evidence="2">RBR-type E3 ubiquitin transferase</fullName>
        <ecNumber evidence="2">2.3.2.31</ecNumber>
    </recommendedName>
</protein>
<dbReference type="InterPro" id="IPR002867">
    <property type="entry name" value="IBR_dom"/>
</dbReference>
<evidence type="ECO:0000256" key="8">
    <source>
        <dbReference type="ARBA" id="ARBA00022833"/>
    </source>
</evidence>
<reference evidence="10" key="1">
    <citation type="journal article" date="2020" name="Stud. Mycol.">
        <title>101 Dothideomycetes genomes: a test case for predicting lifestyles and emergence of pathogens.</title>
        <authorList>
            <person name="Haridas S."/>
            <person name="Albert R."/>
            <person name="Binder M."/>
            <person name="Bloem J."/>
            <person name="Labutti K."/>
            <person name="Salamov A."/>
            <person name="Andreopoulos B."/>
            <person name="Baker S."/>
            <person name="Barry K."/>
            <person name="Bills G."/>
            <person name="Bluhm B."/>
            <person name="Cannon C."/>
            <person name="Castanera R."/>
            <person name="Culley D."/>
            <person name="Daum C."/>
            <person name="Ezra D."/>
            <person name="Gonzalez J."/>
            <person name="Henrissat B."/>
            <person name="Kuo A."/>
            <person name="Liang C."/>
            <person name="Lipzen A."/>
            <person name="Lutzoni F."/>
            <person name="Magnuson J."/>
            <person name="Mondo S."/>
            <person name="Nolan M."/>
            <person name="Ohm R."/>
            <person name="Pangilinan J."/>
            <person name="Park H.-J."/>
            <person name="Ramirez L."/>
            <person name="Alfaro M."/>
            <person name="Sun H."/>
            <person name="Tritt A."/>
            <person name="Yoshinaga Y."/>
            <person name="Zwiers L.-H."/>
            <person name="Turgeon B."/>
            <person name="Goodwin S."/>
            <person name="Spatafora J."/>
            <person name="Crous P."/>
            <person name="Grigoriev I."/>
        </authorList>
    </citation>
    <scope>NUCLEOTIDE SEQUENCE</scope>
    <source>
        <strain evidence="10">CBS 183.55</strain>
    </source>
</reference>
<dbReference type="AlphaFoldDB" id="A0A6A5S2S6"/>
<dbReference type="PANTHER" id="PTHR11685">
    <property type="entry name" value="RBR FAMILY RING FINGER AND IBR DOMAIN-CONTAINING"/>
    <property type="match status" value="1"/>
</dbReference>
<evidence type="ECO:0000256" key="7">
    <source>
        <dbReference type="ARBA" id="ARBA00022786"/>
    </source>
</evidence>
<evidence type="ECO:0000313" key="10">
    <source>
        <dbReference type="EMBL" id="KAF1934049.1"/>
    </source>
</evidence>
<dbReference type="GO" id="GO:0061630">
    <property type="term" value="F:ubiquitin protein ligase activity"/>
    <property type="evidence" value="ECO:0007669"/>
    <property type="project" value="UniProtKB-EC"/>
</dbReference>
<evidence type="ECO:0000256" key="1">
    <source>
        <dbReference type="ARBA" id="ARBA00001798"/>
    </source>
</evidence>
<name>A0A6A5S2S6_9PLEO</name>
<dbReference type="GeneID" id="54345868"/>
<evidence type="ECO:0000256" key="3">
    <source>
        <dbReference type="ARBA" id="ARBA00022679"/>
    </source>
</evidence>
<proteinExistence type="predicted"/>
<dbReference type="SUPFAM" id="SSF57850">
    <property type="entry name" value="RING/U-box"/>
    <property type="match status" value="2"/>
</dbReference>
<keyword evidence="8" id="KW-0862">Zinc</keyword>
<keyword evidence="3" id="KW-0808">Transferase</keyword>
<comment type="catalytic activity">
    <reaction evidence="1">
        <text>[E2 ubiquitin-conjugating enzyme]-S-ubiquitinyl-L-cysteine + [acceptor protein]-L-lysine = [E2 ubiquitin-conjugating enzyme]-L-cysteine + [acceptor protein]-N(6)-ubiquitinyl-L-lysine.</text>
        <dbReference type="EC" id="2.3.2.31"/>
    </reaction>
</comment>
<sequence length="98" mass="11335">MPGWYWCIMKGCKSGQQIAPGTGKFECVQCKQTHCVKHNVPWHKGVTCKQYEQMKKKTAHKQEEEATKKYLKEKAKHCPGCKRPIEKINGCDHMTCRP</sequence>
<keyword evidence="7" id="KW-0833">Ubl conjugation pathway</keyword>
<dbReference type="EMBL" id="ML978956">
    <property type="protein sequence ID" value="KAF1934049.1"/>
    <property type="molecule type" value="Genomic_DNA"/>
</dbReference>
<evidence type="ECO:0000256" key="5">
    <source>
        <dbReference type="ARBA" id="ARBA00022737"/>
    </source>
</evidence>
<dbReference type="PROSITE" id="PS51873">
    <property type="entry name" value="TRIAD"/>
    <property type="match status" value="1"/>
</dbReference>
<gene>
    <name evidence="10" type="ORF">M421DRAFT_211</name>
</gene>
<dbReference type="Pfam" id="PF01485">
    <property type="entry name" value="IBR"/>
    <property type="match status" value="1"/>
</dbReference>
<dbReference type="RefSeq" id="XP_033454297.1">
    <property type="nucleotide sequence ID" value="XM_033588221.1"/>
</dbReference>
<dbReference type="OrthoDB" id="1431934at2759"/>
<dbReference type="Proteomes" id="UP000800082">
    <property type="component" value="Unassembled WGS sequence"/>
</dbReference>
<evidence type="ECO:0000256" key="4">
    <source>
        <dbReference type="ARBA" id="ARBA00022723"/>
    </source>
</evidence>
<evidence type="ECO:0000256" key="2">
    <source>
        <dbReference type="ARBA" id="ARBA00012251"/>
    </source>
</evidence>
<organism evidence="10 11">
    <name type="scientific">Didymella exigua CBS 183.55</name>
    <dbReference type="NCBI Taxonomy" id="1150837"/>
    <lineage>
        <taxon>Eukaryota</taxon>
        <taxon>Fungi</taxon>
        <taxon>Dikarya</taxon>
        <taxon>Ascomycota</taxon>
        <taxon>Pezizomycotina</taxon>
        <taxon>Dothideomycetes</taxon>
        <taxon>Pleosporomycetidae</taxon>
        <taxon>Pleosporales</taxon>
        <taxon>Pleosporineae</taxon>
        <taxon>Didymellaceae</taxon>
        <taxon>Didymella</taxon>
    </lineage>
</organism>
<dbReference type="Gene3D" id="1.20.120.1750">
    <property type="match status" value="1"/>
</dbReference>
<accession>A0A6A5S2S6</accession>
<evidence type="ECO:0000259" key="9">
    <source>
        <dbReference type="PROSITE" id="PS51873"/>
    </source>
</evidence>
<dbReference type="InterPro" id="IPR044066">
    <property type="entry name" value="TRIAD_supradom"/>
</dbReference>
<keyword evidence="5" id="KW-0677">Repeat</keyword>
<feature type="domain" description="RING-type" evidence="9">
    <location>
        <begin position="1"/>
        <end position="98"/>
    </location>
</feature>
<keyword evidence="4" id="KW-0479">Metal-binding</keyword>
<dbReference type="EC" id="2.3.2.31" evidence="2"/>
<dbReference type="GO" id="GO:0016567">
    <property type="term" value="P:protein ubiquitination"/>
    <property type="evidence" value="ECO:0007669"/>
    <property type="project" value="InterPro"/>
</dbReference>